<evidence type="ECO:0000256" key="2">
    <source>
        <dbReference type="SAM" id="Phobius"/>
    </source>
</evidence>
<feature type="transmembrane region" description="Helical" evidence="2">
    <location>
        <begin position="244"/>
        <end position="273"/>
    </location>
</feature>
<feature type="transmembrane region" description="Helical" evidence="2">
    <location>
        <begin position="373"/>
        <end position="392"/>
    </location>
</feature>
<evidence type="ECO:0000313" key="4">
    <source>
        <dbReference type="Proteomes" id="UP000740329"/>
    </source>
</evidence>
<feature type="transmembrane region" description="Helical" evidence="2">
    <location>
        <begin position="285"/>
        <end position="304"/>
    </location>
</feature>
<sequence length="453" mass="51369">MNIKILNKNELVENLKNVENPLSLVLLGHLTLLILALPYYGKFEPTVYYSVLVMFFNIVMFGIPYFVKISFNANDKNNNDNNDNNDNEAETANNSNLKDNSLKNHTISNLKDFKKPLVLLSLVICGIVAGNGIYAFLGIETAILFMIIGFGLLELFFGYYKKYSFACNKEYVINNKKGEKNKNKRNIDKIGYYAGLFGILSFIIIVLKYGNIPILDYSIRMGIANEPLRLLSYGTLSYFALSGFLPFIIALGLNIGLGYKAGVLTVVVSYLIWKKKTSKISFAKLVFWALVLLVFLGVMSKLIISTSGQNWSLNFIEMLSYRAYFDIMSFDKVIHYPQMLMGSTTFIPNGEQVISQLIYGYNHNITTTMFAPFHLDFGLLGGGFLAFLFGLISKKIYENIDLKLYCIYGAILLSMTEIGFNYGFLVVVALFSYMAVRMQDYKIKYIKHAKNIR</sequence>
<comment type="caution">
    <text evidence="3">The sequence shown here is derived from an EMBL/GenBank/DDBJ whole genome shotgun (WGS) entry which is preliminary data.</text>
</comment>
<dbReference type="Proteomes" id="UP000740329">
    <property type="component" value="Unassembled WGS sequence"/>
</dbReference>
<feature type="transmembrane region" description="Helical" evidence="2">
    <location>
        <begin position="143"/>
        <end position="160"/>
    </location>
</feature>
<dbReference type="EMBL" id="JAGGMV010000002">
    <property type="protein sequence ID" value="MBP2201469.1"/>
    <property type="molecule type" value="Genomic_DNA"/>
</dbReference>
<dbReference type="InterPro" id="IPR002760">
    <property type="entry name" value="O_anti_polymase"/>
</dbReference>
<dbReference type="RefSeq" id="WP_209590953.1">
    <property type="nucleotide sequence ID" value="NZ_JAGGMV010000002.1"/>
</dbReference>
<evidence type="ECO:0000313" key="3">
    <source>
        <dbReference type="EMBL" id="MBP2201469.1"/>
    </source>
</evidence>
<reference evidence="3" key="1">
    <citation type="submission" date="2021-03" db="EMBL/GenBank/DDBJ databases">
        <title>Genomic Encyclopedia of Type Strains, Phase IV (KMG-V): Genome sequencing to study the core and pangenomes of soil and plant-associated prokaryotes.</title>
        <authorList>
            <person name="Whitman W."/>
        </authorList>
    </citation>
    <scope>NUCLEOTIDE SEQUENCE</scope>
    <source>
        <strain evidence="3">C4</strain>
    </source>
</reference>
<keyword evidence="2" id="KW-1133">Transmembrane helix</keyword>
<feature type="transmembrane region" description="Helical" evidence="2">
    <location>
        <begin position="47"/>
        <end position="67"/>
    </location>
</feature>
<keyword evidence="2" id="KW-0472">Membrane</keyword>
<evidence type="ECO:0000256" key="1">
    <source>
        <dbReference type="SAM" id="MobiDB-lite"/>
    </source>
</evidence>
<dbReference type="NCBIfam" id="TIGR04370">
    <property type="entry name" value="glyco_rpt_poly"/>
    <property type="match status" value="1"/>
</dbReference>
<gene>
    <name evidence="3" type="ORF">J3E07_000881</name>
</gene>
<proteinExistence type="predicted"/>
<feature type="transmembrane region" description="Helical" evidence="2">
    <location>
        <begin position="21"/>
        <end position="41"/>
    </location>
</feature>
<feature type="region of interest" description="Disordered" evidence="1">
    <location>
        <begin position="78"/>
        <end position="97"/>
    </location>
</feature>
<feature type="transmembrane region" description="Helical" evidence="2">
    <location>
        <begin position="117"/>
        <end position="137"/>
    </location>
</feature>
<feature type="transmembrane region" description="Helical" evidence="2">
    <location>
        <begin position="190"/>
        <end position="210"/>
    </location>
</feature>
<protein>
    <submittedName>
        <fullName evidence="3">Oligosaccharide repeat unit polymerase</fullName>
    </submittedName>
</protein>
<accession>A0A8J7RNL2</accession>
<dbReference type="AlphaFoldDB" id="A0A8J7RNL2"/>
<keyword evidence="2" id="KW-0812">Transmembrane</keyword>
<dbReference type="Pfam" id="PF01901">
    <property type="entry name" value="O_anti_polymase"/>
    <property type="match status" value="1"/>
</dbReference>
<organism evidence="3 4">
    <name type="scientific">Methanococcus voltae</name>
    <dbReference type="NCBI Taxonomy" id="2188"/>
    <lineage>
        <taxon>Archaea</taxon>
        <taxon>Methanobacteriati</taxon>
        <taxon>Methanobacteriota</taxon>
        <taxon>Methanomada group</taxon>
        <taxon>Methanococci</taxon>
        <taxon>Methanococcales</taxon>
        <taxon>Methanococcaceae</taxon>
        <taxon>Methanococcus</taxon>
    </lineage>
</organism>
<feature type="transmembrane region" description="Helical" evidence="2">
    <location>
        <begin position="404"/>
        <end position="431"/>
    </location>
</feature>
<name>A0A8J7RNL2_METVO</name>